<accession>A0A8H5BAI7</accession>
<evidence type="ECO:0000313" key="3">
    <source>
        <dbReference type="Proteomes" id="UP000567179"/>
    </source>
</evidence>
<name>A0A8H5BAI7_9AGAR</name>
<dbReference type="EMBL" id="JAACJJ010000030">
    <property type="protein sequence ID" value="KAF5318637.1"/>
    <property type="molecule type" value="Genomic_DNA"/>
</dbReference>
<protein>
    <submittedName>
        <fullName evidence="2">Uncharacterized protein</fullName>
    </submittedName>
</protein>
<evidence type="ECO:0000256" key="1">
    <source>
        <dbReference type="SAM" id="MobiDB-lite"/>
    </source>
</evidence>
<sequence>MDPNIDYSHDEHPLDRFLQQDNTNRGAEDVASTSSSGNATQSTNNDDFYGQEAIHDTQDLVMPDLNIPLVSRLPAFGRLVKRTKQFNATTEAEFDAFCEVTNMEEHMVLLYAATLETRDLLKGMIKSDVWVMPDELKKSIPAYVKAFLLSPTITSYRGNCAMHVYKAMVELGISELPHEKNAAQVAEVMSCISGQLTSFRAVMKAKIQATVKPDPAKKGPDSTNIADLAAALISSTRVVPTLQLYIRIAFLRFHITEYPDPSVDYWAKVDETLTRWRKGRTAAQLSESFNKLYNEDKIKYGDPVDTTHEPVQPKNLPGWLKTVENHAMNVQADSAGASSAPKRKRT</sequence>
<comment type="caution">
    <text evidence="2">The sequence shown here is derived from an EMBL/GenBank/DDBJ whole genome shotgun (WGS) entry which is preliminary data.</text>
</comment>
<dbReference type="OrthoDB" id="3050604at2759"/>
<gene>
    <name evidence="2" type="ORF">D9619_010951</name>
</gene>
<evidence type="ECO:0000313" key="2">
    <source>
        <dbReference type="EMBL" id="KAF5318637.1"/>
    </source>
</evidence>
<organism evidence="2 3">
    <name type="scientific">Psilocybe cf. subviscida</name>
    <dbReference type="NCBI Taxonomy" id="2480587"/>
    <lineage>
        <taxon>Eukaryota</taxon>
        <taxon>Fungi</taxon>
        <taxon>Dikarya</taxon>
        <taxon>Basidiomycota</taxon>
        <taxon>Agaricomycotina</taxon>
        <taxon>Agaricomycetes</taxon>
        <taxon>Agaricomycetidae</taxon>
        <taxon>Agaricales</taxon>
        <taxon>Agaricineae</taxon>
        <taxon>Strophariaceae</taxon>
        <taxon>Psilocybe</taxon>
    </lineage>
</organism>
<feature type="region of interest" description="Disordered" evidence="1">
    <location>
        <begin position="24"/>
        <end position="47"/>
    </location>
</feature>
<proteinExistence type="predicted"/>
<keyword evidence="3" id="KW-1185">Reference proteome</keyword>
<feature type="compositionally biased region" description="Polar residues" evidence="1">
    <location>
        <begin position="24"/>
        <end position="46"/>
    </location>
</feature>
<dbReference type="Proteomes" id="UP000567179">
    <property type="component" value="Unassembled WGS sequence"/>
</dbReference>
<reference evidence="2 3" key="1">
    <citation type="journal article" date="2020" name="ISME J.">
        <title>Uncovering the hidden diversity of litter-decomposition mechanisms in mushroom-forming fungi.</title>
        <authorList>
            <person name="Floudas D."/>
            <person name="Bentzer J."/>
            <person name="Ahren D."/>
            <person name="Johansson T."/>
            <person name="Persson P."/>
            <person name="Tunlid A."/>
        </authorList>
    </citation>
    <scope>NUCLEOTIDE SEQUENCE [LARGE SCALE GENOMIC DNA]</scope>
    <source>
        <strain evidence="2 3">CBS 101986</strain>
    </source>
</reference>
<dbReference type="AlphaFoldDB" id="A0A8H5BAI7"/>